<dbReference type="PROSITE" id="PS50966">
    <property type="entry name" value="ZF_SWIM"/>
    <property type="match status" value="1"/>
</dbReference>
<evidence type="ECO:0000256" key="4">
    <source>
        <dbReference type="PROSITE-ProRule" id="PRU00325"/>
    </source>
</evidence>
<sequence>MTPVVGNKFQVSNGEEVFIVSIIHKTCSFRAWDLYGIPCTHGIACINFMKHDLLEYMDPYYSKNLYMSAERSVEVVYSDASIVAASAAKTIQNECQSSQPNGSQAPRPTNAYEEFYHESTSMQKLSVRRSNA</sequence>
<keyword evidence="7" id="KW-1185">Reference proteome</keyword>
<dbReference type="PANTHER" id="PTHR31973">
    <property type="entry name" value="POLYPROTEIN, PUTATIVE-RELATED"/>
    <property type="match status" value="1"/>
</dbReference>
<dbReference type="InterPro" id="IPR006564">
    <property type="entry name" value="Znf_PMZ"/>
</dbReference>
<protein>
    <recommendedName>
        <fullName evidence="5">SWIM-type domain-containing protein</fullName>
    </recommendedName>
</protein>
<accession>A0A6A6LE67</accession>
<keyword evidence="3" id="KW-0862">Zinc</keyword>
<proteinExistence type="predicted"/>
<dbReference type="AlphaFoldDB" id="A0A6A6LE67"/>
<dbReference type="Proteomes" id="UP000467840">
    <property type="component" value="Chromosome 1"/>
</dbReference>
<feature type="domain" description="SWIM-type" evidence="5">
    <location>
        <begin position="18"/>
        <end position="50"/>
    </location>
</feature>
<gene>
    <name evidence="6" type="ORF">GH714_021157</name>
</gene>
<keyword evidence="2 4" id="KW-0863">Zinc-finger</keyword>
<comment type="caution">
    <text evidence="6">The sequence shown here is derived from an EMBL/GenBank/DDBJ whole genome shotgun (WGS) entry which is preliminary data.</text>
</comment>
<dbReference type="InterPro" id="IPR007527">
    <property type="entry name" value="Znf_SWIM"/>
</dbReference>
<dbReference type="SMART" id="SM00575">
    <property type="entry name" value="ZnF_PMZ"/>
    <property type="match status" value="1"/>
</dbReference>
<dbReference type="GO" id="GO:0008270">
    <property type="term" value="F:zinc ion binding"/>
    <property type="evidence" value="ECO:0007669"/>
    <property type="project" value="UniProtKB-KW"/>
</dbReference>
<keyword evidence="1" id="KW-0479">Metal-binding</keyword>
<dbReference type="PANTHER" id="PTHR31973:SF187">
    <property type="entry name" value="MUTATOR TRANSPOSASE MUDRA PROTEIN"/>
    <property type="match status" value="1"/>
</dbReference>
<evidence type="ECO:0000313" key="7">
    <source>
        <dbReference type="Proteomes" id="UP000467840"/>
    </source>
</evidence>
<name>A0A6A6LE67_HEVBR</name>
<evidence type="ECO:0000259" key="5">
    <source>
        <dbReference type="PROSITE" id="PS50966"/>
    </source>
</evidence>
<reference evidence="6 7" key="1">
    <citation type="journal article" date="2020" name="Mol. Plant">
        <title>The Chromosome-Based Rubber Tree Genome Provides New Insights into Spurge Genome Evolution and Rubber Biosynthesis.</title>
        <authorList>
            <person name="Liu J."/>
            <person name="Shi C."/>
            <person name="Shi C.C."/>
            <person name="Li W."/>
            <person name="Zhang Q.J."/>
            <person name="Zhang Y."/>
            <person name="Li K."/>
            <person name="Lu H.F."/>
            <person name="Shi C."/>
            <person name="Zhu S.T."/>
            <person name="Xiao Z.Y."/>
            <person name="Nan H."/>
            <person name="Yue Y."/>
            <person name="Zhu X.G."/>
            <person name="Wu Y."/>
            <person name="Hong X.N."/>
            <person name="Fan G.Y."/>
            <person name="Tong Y."/>
            <person name="Zhang D."/>
            <person name="Mao C.L."/>
            <person name="Liu Y.L."/>
            <person name="Hao S.J."/>
            <person name="Liu W.Q."/>
            <person name="Lv M.Q."/>
            <person name="Zhang H.B."/>
            <person name="Liu Y."/>
            <person name="Hu-Tang G.R."/>
            <person name="Wang J.P."/>
            <person name="Wang J.H."/>
            <person name="Sun Y.H."/>
            <person name="Ni S.B."/>
            <person name="Chen W.B."/>
            <person name="Zhang X.C."/>
            <person name="Jiao Y.N."/>
            <person name="Eichler E.E."/>
            <person name="Li G.H."/>
            <person name="Liu X."/>
            <person name="Gao L.Z."/>
        </authorList>
    </citation>
    <scope>NUCLEOTIDE SEQUENCE [LARGE SCALE GENOMIC DNA]</scope>
    <source>
        <strain evidence="7">cv. GT1</strain>
        <tissue evidence="6">Leaf</tissue>
    </source>
</reference>
<dbReference type="EMBL" id="JAAGAX010000011">
    <property type="protein sequence ID" value="KAF2298276.1"/>
    <property type="molecule type" value="Genomic_DNA"/>
</dbReference>
<evidence type="ECO:0000256" key="3">
    <source>
        <dbReference type="ARBA" id="ARBA00022833"/>
    </source>
</evidence>
<evidence type="ECO:0000313" key="6">
    <source>
        <dbReference type="EMBL" id="KAF2298276.1"/>
    </source>
</evidence>
<evidence type="ECO:0000256" key="1">
    <source>
        <dbReference type="ARBA" id="ARBA00022723"/>
    </source>
</evidence>
<organism evidence="6 7">
    <name type="scientific">Hevea brasiliensis</name>
    <name type="common">Para rubber tree</name>
    <name type="synonym">Siphonia brasiliensis</name>
    <dbReference type="NCBI Taxonomy" id="3981"/>
    <lineage>
        <taxon>Eukaryota</taxon>
        <taxon>Viridiplantae</taxon>
        <taxon>Streptophyta</taxon>
        <taxon>Embryophyta</taxon>
        <taxon>Tracheophyta</taxon>
        <taxon>Spermatophyta</taxon>
        <taxon>Magnoliopsida</taxon>
        <taxon>eudicotyledons</taxon>
        <taxon>Gunneridae</taxon>
        <taxon>Pentapetalae</taxon>
        <taxon>rosids</taxon>
        <taxon>fabids</taxon>
        <taxon>Malpighiales</taxon>
        <taxon>Euphorbiaceae</taxon>
        <taxon>Crotonoideae</taxon>
        <taxon>Micrandreae</taxon>
        <taxon>Hevea</taxon>
    </lineage>
</organism>
<evidence type="ECO:0000256" key="2">
    <source>
        <dbReference type="ARBA" id="ARBA00022771"/>
    </source>
</evidence>